<accession>A0A397SGB9</accession>
<dbReference type="OrthoDB" id="2422822at2759"/>
<dbReference type="GO" id="GO:0005524">
    <property type="term" value="F:ATP binding"/>
    <property type="evidence" value="ECO:0007669"/>
    <property type="project" value="InterPro"/>
</dbReference>
<evidence type="ECO:0000259" key="1">
    <source>
        <dbReference type="PROSITE" id="PS50011"/>
    </source>
</evidence>
<keyword evidence="3" id="KW-1185">Reference proteome</keyword>
<dbReference type="InterPro" id="IPR051681">
    <property type="entry name" value="Ser/Thr_Kinases-Pseudokinases"/>
</dbReference>
<organism evidence="2 3">
    <name type="scientific">Glomus cerebriforme</name>
    <dbReference type="NCBI Taxonomy" id="658196"/>
    <lineage>
        <taxon>Eukaryota</taxon>
        <taxon>Fungi</taxon>
        <taxon>Fungi incertae sedis</taxon>
        <taxon>Mucoromycota</taxon>
        <taxon>Glomeromycotina</taxon>
        <taxon>Glomeromycetes</taxon>
        <taxon>Glomerales</taxon>
        <taxon>Glomeraceae</taxon>
        <taxon>Glomus</taxon>
    </lineage>
</organism>
<dbReference type="Gene3D" id="1.10.10.1010">
    <property type="entry name" value="Intein homing endonuclease, domain IV"/>
    <property type="match status" value="1"/>
</dbReference>
<evidence type="ECO:0000313" key="2">
    <source>
        <dbReference type="EMBL" id="RIA83939.1"/>
    </source>
</evidence>
<dbReference type="GO" id="GO:0004674">
    <property type="term" value="F:protein serine/threonine kinase activity"/>
    <property type="evidence" value="ECO:0007669"/>
    <property type="project" value="TreeGrafter"/>
</dbReference>
<proteinExistence type="predicted"/>
<gene>
    <name evidence="2" type="ORF">C1645_880226</name>
</gene>
<dbReference type="InterPro" id="IPR000719">
    <property type="entry name" value="Prot_kinase_dom"/>
</dbReference>
<dbReference type="EMBL" id="QKYT01000531">
    <property type="protein sequence ID" value="RIA83939.1"/>
    <property type="molecule type" value="Genomic_DNA"/>
</dbReference>
<dbReference type="InterPro" id="IPR001245">
    <property type="entry name" value="Ser-Thr/Tyr_kinase_cat_dom"/>
</dbReference>
<dbReference type="Gene3D" id="1.10.510.10">
    <property type="entry name" value="Transferase(Phosphotransferase) domain 1"/>
    <property type="match status" value="1"/>
</dbReference>
<sequence length="419" mass="48640">MIDLDLEKNPCPECNQINKYSCLEWCQICNYKRYQKDFNKWTSGNELINKFIQDAQLKARNNRETMEWIPYDRFRNIQYLAQGGFSTVFKAIWLDGSIDKWDCENQQWERDSYKLEDEEYENAKQENIKSPLNENESAGLLVVLKSLNNSSNINENFLNEWKNYLKYMYSTSDNLAPEIRLFGITQDPETSNYMIVMEHMELAQSLSALHECNLVHGDFHSGNLLSYEHNFVLISDFGLSKPADKPTKSDEVYGVLPYIAPEVLRGKPYTKAADIYSFGIIMWEMTSGIPAFNNVPHDFNLSLKICQGLRPKIVKGTDDEYAKLMKKCWHSDPNKRPTAKDLCNFFGSNILIHFSDYRVQVPDNEPIIQNHPLSFYTSRKIDYSSKLNEILNQDELSSKILVTDNFKETMLSESLGNCL</sequence>
<dbReference type="Proteomes" id="UP000265703">
    <property type="component" value="Unassembled WGS sequence"/>
</dbReference>
<feature type="non-terminal residue" evidence="2">
    <location>
        <position position="1"/>
    </location>
</feature>
<dbReference type="Pfam" id="PF07714">
    <property type="entry name" value="PK_Tyr_Ser-Thr"/>
    <property type="match status" value="1"/>
</dbReference>
<protein>
    <submittedName>
        <fullName evidence="2">Kinase-like domain-containing protein</fullName>
    </submittedName>
</protein>
<feature type="domain" description="Protein kinase" evidence="1">
    <location>
        <begin position="74"/>
        <end position="352"/>
    </location>
</feature>
<dbReference type="AlphaFoldDB" id="A0A397SGB9"/>
<comment type="caution">
    <text evidence="2">The sequence shown here is derived from an EMBL/GenBank/DDBJ whole genome shotgun (WGS) entry which is preliminary data.</text>
</comment>
<dbReference type="SUPFAM" id="SSF56112">
    <property type="entry name" value="Protein kinase-like (PK-like)"/>
    <property type="match status" value="1"/>
</dbReference>
<dbReference type="InterPro" id="IPR011009">
    <property type="entry name" value="Kinase-like_dom_sf"/>
</dbReference>
<keyword evidence="2" id="KW-0418">Kinase</keyword>
<dbReference type="PANTHER" id="PTHR44329">
    <property type="entry name" value="SERINE/THREONINE-PROTEIN KINASE TNNI3K-RELATED"/>
    <property type="match status" value="1"/>
</dbReference>
<evidence type="ECO:0000313" key="3">
    <source>
        <dbReference type="Proteomes" id="UP000265703"/>
    </source>
</evidence>
<name>A0A397SGB9_9GLOM</name>
<keyword evidence="2" id="KW-0808">Transferase</keyword>
<dbReference type="PROSITE" id="PS50011">
    <property type="entry name" value="PROTEIN_KINASE_DOM"/>
    <property type="match status" value="1"/>
</dbReference>
<reference evidence="2 3" key="1">
    <citation type="submission" date="2018-06" db="EMBL/GenBank/DDBJ databases">
        <title>Comparative genomics reveals the genomic features of Rhizophagus irregularis, R. cerebriforme, R. diaphanum and Gigaspora rosea, and their symbiotic lifestyle signature.</title>
        <authorList>
            <person name="Morin E."/>
            <person name="San Clemente H."/>
            <person name="Chen E.C.H."/>
            <person name="De La Providencia I."/>
            <person name="Hainaut M."/>
            <person name="Kuo A."/>
            <person name="Kohler A."/>
            <person name="Murat C."/>
            <person name="Tang N."/>
            <person name="Roy S."/>
            <person name="Loubradou J."/>
            <person name="Henrissat B."/>
            <person name="Grigoriev I.V."/>
            <person name="Corradi N."/>
            <person name="Roux C."/>
            <person name="Martin F.M."/>
        </authorList>
    </citation>
    <scope>NUCLEOTIDE SEQUENCE [LARGE SCALE GENOMIC DNA]</scope>
    <source>
        <strain evidence="2 3">DAOM 227022</strain>
    </source>
</reference>